<dbReference type="Proteomes" id="UP000325081">
    <property type="component" value="Unassembled WGS sequence"/>
</dbReference>
<evidence type="ECO:0000313" key="3">
    <source>
        <dbReference type="Proteomes" id="UP000325081"/>
    </source>
</evidence>
<comment type="caution">
    <text evidence="2">The sequence shown here is derived from an EMBL/GenBank/DDBJ whole genome shotgun (WGS) entry which is preliminary data.</text>
</comment>
<proteinExistence type="predicted"/>
<evidence type="ECO:0000256" key="1">
    <source>
        <dbReference type="SAM" id="SignalP"/>
    </source>
</evidence>
<keyword evidence="1" id="KW-0732">Signal</keyword>
<reference evidence="3" key="1">
    <citation type="journal article" date="2019" name="Curr. Biol.">
        <title>Genome Sequence of Striga asiatica Provides Insight into the Evolution of Plant Parasitism.</title>
        <authorList>
            <person name="Yoshida S."/>
            <person name="Kim S."/>
            <person name="Wafula E.K."/>
            <person name="Tanskanen J."/>
            <person name="Kim Y.M."/>
            <person name="Honaas L."/>
            <person name="Yang Z."/>
            <person name="Spallek T."/>
            <person name="Conn C.E."/>
            <person name="Ichihashi Y."/>
            <person name="Cheong K."/>
            <person name="Cui S."/>
            <person name="Der J.P."/>
            <person name="Gundlach H."/>
            <person name="Jiao Y."/>
            <person name="Hori C."/>
            <person name="Ishida J.K."/>
            <person name="Kasahara H."/>
            <person name="Kiba T."/>
            <person name="Kim M.S."/>
            <person name="Koo N."/>
            <person name="Laohavisit A."/>
            <person name="Lee Y.H."/>
            <person name="Lumba S."/>
            <person name="McCourt P."/>
            <person name="Mortimer J.C."/>
            <person name="Mutuku J.M."/>
            <person name="Nomura T."/>
            <person name="Sasaki-Sekimoto Y."/>
            <person name="Seto Y."/>
            <person name="Wang Y."/>
            <person name="Wakatake T."/>
            <person name="Sakakibara H."/>
            <person name="Demura T."/>
            <person name="Yamaguchi S."/>
            <person name="Yoneyama K."/>
            <person name="Manabe R.I."/>
            <person name="Nelson D.C."/>
            <person name="Schulman A.H."/>
            <person name="Timko M.P."/>
            <person name="dePamphilis C.W."/>
            <person name="Choi D."/>
            <person name="Shirasu K."/>
        </authorList>
    </citation>
    <scope>NUCLEOTIDE SEQUENCE [LARGE SCALE GENOMIC DNA]</scope>
    <source>
        <strain evidence="3">cv. UVA1</strain>
    </source>
</reference>
<gene>
    <name evidence="2" type="ORF">STAS_24231</name>
</gene>
<keyword evidence="3" id="KW-1185">Reference proteome</keyword>
<feature type="chain" id="PRO_5022782996" evidence="1">
    <location>
        <begin position="19"/>
        <end position="106"/>
    </location>
</feature>
<dbReference type="EMBL" id="BKCP01007737">
    <property type="protein sequence ID" value="GER47157.1"/>
    <property type="molecule type" value="Genomic_DNA"/>
</dbReference>
<evidence type="ECO:0000313" key="2">
    <source>
        <dbReference type="EMBL" id="GER47157.1"/>
    </source>
</evidence>
<feature type="signal peptide" evidence="1">
    <location>
        <begin position="1"/>
        <end position="18"/>
    </location>
</feature>
<organism evidence="2 3">
    <name type="scientific">Striga asiatica</name>
    <name type="common">Asiatic witchweed</name>
    <name type="synonym">Buchnera asiatica</name>
    <dbReference type="NCBI Taxonomy" id="4170"/>
    <lineage>
        <taxon>Eukaryota</taxon>
        <taxon>Viridiplantae</taxon>
        <taxon>Streptophyta</taxon>
        <taxon>Embryophyta</taxon>
        <taxon>Tracheophyta</taxon>
        <taxon>Spermatophyta</taxon>
        <taxon>Magnoliopsida</taxon>
        <taxon>eudicotyledons</taxon>
        <taxon>Gunneridae</taxon>
        <taxon>Pentapetalae</taxon>
        <taxon>asterids</taxon>
        <taxon>lamiids</taxon>
        <taxon>Lamiales</taxon>
        <taxon>Orobanchaceae</taxon>
        <taxon>Buchnereae</taxon>
        <taxon>Striga</taxon>
    </lineage>
</organism>
<sequence length="106" mass="11595">MGHPLILHLLLVLHRLRPPPLPPRAAARLHPRRLIHDLSSGAAEEPVPSAAGPLRRRAAVVGRRRRVPVPGVVDRLAVILLRQDIGGGSSCRRYCLIKGFSFKGSK</sequence>
<dbReference type="OrthoDB" id="684567at2759"/>
<dbReference type="AlphaFoldDB" id="A0A5A7QRW2"/>
<name>A0A5A7QRW2_STRAF</name>
<accession>A0A5A7QRW2</accession>
<protein>
    <submittedName>
        <fullName evidence="2">Ypt/Rab-GAP domain of gyp1p superfamily protein</fullName>
    </submittedName>
</protein>
<feature type="non-terminal residue" evidence="2">
    <location>
        <position position="106"/>
    </location>
</feature>